<feature type="compositionally biased region" description="Acidic residues" evidence="1">
    <location>
        <begin position="258"/>
        <end position="277"/>
    </location>
</feature>
<proteinExistence type="predicted"/>
<gene>
    <name evidence="2" type="ORF">PHLGIDRAFT_477768</name>
</gene>
<feature type="region of interest" description="Disordered" evidence="1">
    <location>
        <begin position="1"/>
        <end position="20"/>
    </location>
</feature>
<evidence type="ECO:0000313" key="3">
    <source>
        <dbReference type="Proteomes" id="UP000053257"/>
    </source>
</evidence>
<feature type="compositionally biased region" description="Basic and acidic residues" evidence="1">
    <location>
        <begin position="217"/>
        <end position="229"/>
    </location>
</feature>
<feature type="region of interest" description="Disordered" evidence="1">
    <location>
        <begin position="541"/>
        <end position="563"/>
    </location>
</feature>
<protein>
    <submittedName>
        <fullName evidence="2">Uncharacterized protein</fullName>
    </submittedName>
</protein>
<name>A0A0C3RWN8_PHLG1</name>
<feature type="compositionally biased region" description="Acidic residues" evidence="1">
    <location>
        <begin position="230"/>
        <end position="251"/>
    </location>
</feature>
<reference evidence="2 3" key="1">
    <citation type="journal article" date="2014" name="PLoS Genet.">
        <title>Analysis of the Phlebiopsis gigantea genome, transcriptome and secretome provides insight into its pioneer colonization strategies of wood.</title>
        <authorList>
            <person name="Hori C."/>
            <person name="Ishida T."/>
            <person name="Igarashi K."/>
            <person name="Samejima M."/>
            <person name="Suzuki H."/>
            <person name="Master E."/>
            <person name="Ferreira P."/>
            <person name="Ruiz-Duenas F.J."/>
            <person name="Held B."/>
            <person name="Canessa P."/>
            <person name="Larrondo L.F."/>
            <person name="Schmoll M."/>
            <person name="Druzhinina I.S."/>
            <person name="Kubicek C.P."/>
            <person name="Gaskell J.A."/>
            <person name="Kersten P."/>
            <person name="St John F."/>
            <person name="Glasner J."/>
            <person name="Sabat G."/>
            <person name="Splinter BonDurant S."/>
            <person name="Syed K."/>
            <person name="Yadav J."/>
            <person name="Mgbeahuruike A.C."/>
            <person name="Kovalchuk A."/>
            <person name="Asiegbu F.O."/>
            <person name="Lackner G."/>
            <person name="Hoffmeister D."/>
            <person name="Rencoret J."/>
            <person name="Gutierrez A."/>
            <person name="Sun H."/>
            <person name="Lindquist E."/>
            <person name="Barry K."/>
            <person name="Riley R."/>
            <person name="Grigoriev I.V."/>
            <person name="Henrissat B."/>
            <person name="Kues U."/>
            <person name="Berka R.M."/>
            <person name="Martinez A.T."/>
            <person name="Covert S.F."/>
            <person name="Blanchette R.A."/>
            <person name="Cullen D."/>
        </authorList>
    </citation>
    <scope>NUCLEOTIDE SEQUENCE [LARGE SCALE GENOMIC DNA]</scope>
    <source>
        <strain evidence="2 3">11061_1 CR5-6</strain>
    </source>
</reference>
<evidence type="ECO:0000313" key="2">
    <source>
        <dbReference type="EMBL" id="KIP06046.1"/>
    </source>
</evidence>
<feature type="region of interest" description="Disordered" evidence="1">
    <location>
        <begin position="173"/>
        <end position="285"/>
    </location>
</feature>
<dbReference type="STRING" id="745531.A0A0C3RWN8"/>
<accession>A0A0C3RWN8</accession>
<dbReference type="OrthoDB" id="21416at2759"/>
<feature type="compositionally biased region" description="Acidic residues" evidence="1">
    <location>
        <begin position="182"/>
        <end position="216"/>
    </location>
</feature>
<evidence type="ECO:0000256" key="1">
    <source>
        <dbReference type="SAM" id="MobiDB-lite"/>
    </source>
</evidence>
<feature type="compositionally biased region" description="Basic and acidic residues" evidence="1">
    <location>
        <begin position="547"/>
        <end position="563"/>
    </location>
</feature>
<organism evidence="2 3">
    <name type="scientific">Phlebiopsis gigantea (strain 11061_1 CR5-6)</name>
    <name type="common">White-rot fungus</name>
    <name type="synonym">Peniophora gigantea</name>
    <dbReference type="NCBI Taxonomy" id="745531"/>
    <lineage>
        <taxon>Eukaryota</taxon>
        <taxon>Fungi</taxon>
        <taxon>Dikarya</taxon>
        <taxon>Basidiomycota</taxon>
        <taxon>Agaricomycotina</taxon>
        <taxon>Agaricomycetes</taxon>
        <taxon>Polyporales</taxon>
        <taxon>Phanerochaetaceae</taxon>
        <taxon>Phlebiopsis</taxon>
    </lineage>
</organism>
<dbReference type="EMBL" id="KN840527">
    <property type="protein sequence ID" value="KIP06046.1"/>
    <property type="molecule type" value="Genomic_DNA"/>
</dbReference>
<feature type="compositionally biased region" description="Polar residues" evidence="1">
    <location>
        <begin position="1"/>
        <end position="18"/>
    </location>
</feature>
<dbReference type="HOGENOM" id="CLU_484059_0_0_1"/>
<keyword evidence="3" id="KW-1185">Reference proteome</keyword>
<dbReference type="Proteomes" id="UP000053257">
    <property type="component" value="Unassembled WGS sequence"/>
</dbReference>
<dbReference type="AlphaFoldDB" id="A0A0C3RWN8"/>
<sequence>MSDEQTPSAPQTAKSEGTTLARVLNLDDTVELCADSVRDEARPEIFSQYSSPCQDNLKILQLRSRKPGTFEFVAETWKFDANSRPTLEHTESHLIDPSSLGHVTAETASITNLDEEGRLVRIGSAFYREDATGSFTQSNPLSKTSWSRVPERVSGIASRGDVLVLAGRKPIETEVDTRSDEENFTYDDSDDESEASSVDSDDEAYESWSECSEDDSERDHDSDKSSIKEAEEDEGVGEDEDDELDDKDEESASSSEALETEDDSGSESDEGESSEGDESLRPSRASISVFTPTGRTFHRSQKVVPPLFDSGPVIHPTKSLVVWAMGEDILFGDYETKTFYTRSAWSMGYACEGRSIFMKCRFSPCGRYLHVASLDGEHTDDEGEEPALSDPMKLTLAVYTHRLCDLKPSRCRPNLMHTVWIELGNLDCVNFNKPPCTLTWTDKHVYATLSDTALRVHRIPLFHEPSKNEVTAPQAYKPKELITLPECARSRQVLFFPAVQNETAATIVVGDPLARKGESVASDADAGVPLAFRVDEQEDFGGWVDYKPPEEGKSVEKTKSEVV</sequence>